<evidence type="ECO:0000313" key="3">
    <source>
        <dbReference type="Proteomes" id="UP000779508"/>
    </source>
</evidence>
<evidence type="ECO:0000256" key="1">
    <source>
        <dbReference type="SAM" id="SignalP"/>
    </source>
</evidence>
<evidence type="ECO:0000313" key="2">
    <source>
        <dbReference type="EMBL" id="MBU5677895.1"/>
    </source>
</evidence>
<name>A0ABS6G918_9FIRM</name>
<comment type="caution">
    <text evidence="2">The sequence shown here is derived from an EMBL/GenBank/DDBJ whole genome shotgun (WGS) entry which is preliminary data.</text>
</comment>
<accession>A0ABS6G918</accession>
<reference evidence="2 3" key="1">
    <citation type="submission" date="2021-06" db="EMBL/GenBank/DDBJ databases">
        <authorList>
            <person name="Sun Q."/>
            <person name="Li D."/>
        </authorList>
    </citation>
    <scope>NUCLEOTIDE SEQUENCE [LARGE SCALE GENOMIC DNA]</scope>
    <source>
        <strain evidence="2 3">MSJ-5</strain>
    </source>
</reference>
<dbReference type="EMBL" id="JAHLQK010000006">
    <property type="protein sequence ID" value="MBU5677895.1"/>
    <property type="molecule type" value="Genomic_DNA"/>
</dbReference>
<dbReference type="RefSeq" id="WP_216418988.1">
    <property type="nucleotide sequence ID" value="NZ_JAHLQK010000006.1"/>
</dbReference>
<dbReference type="Proteomes" id="UP000779508">
    <property type="component" value="Unassembled WGS sequence"/>
</dbReference>
<keyword evidence="1" id="KW-0732">Signal</keyword>
<feature type="chain" id="PRO_5045560288" evidence="1">
    <location>
        <begin position="23"/>
        <end position="174"/>
    </location>
</feature>
<organism evidence="2 3">
    <name type="scientific">Alkaliphilus flagellatus</name>
    <dbReference type="NCBI Taxonomy" id="2841507"/>
    <lineage>
        <taxon>Bacteria</taxon>
        <taxon>Bacillati</taxon>
        <taxon>Bacillota</taxon>
        <taxon>Clostridia</taxon>
        <taxon>Peptostreptococcales</taxon>
        <taxon>Natronincolaceae</taxon>
        <taxon>Alkaliphilus</taxon>
    </lineage>
</organism>
<protein>
    <submittedName>
        <fullName evidence="2">Uncharacterized protein</fullName>
    </submittedName>
</protein>
<sequence length="174" mass="19504">MKKRLMITTFIVLICGLTFASAASIKWSESGEWVDANSINDTMPAFLFDATGHGFDIFGVCSSVDKEDWYQIRTEVNGIFNIELDLADTNLDADVYLVRPDGTVMYPGYPSGTSKLLTNIYIPTNQNWMIKVVYKSGIPKKPYELWVGLSPASYKSYSEVINLEDVPQNLLPVK</sequence>
<keyword evidence="3" id="KW-1185">Reference proteome</keyword>
<feature type="signal peptide" evidence="1">
    <location>
        <begin position="1"/>
        <end position="22"/>
    </location>
</feature>
<gene>
    <name evidence="2" type="ORF">KQI88_15870</name>
</gene>
<proteinExistence type="predicted"/>